<dbReference type="AlphaFoldDB" id="A0A8T8X4U2"/>
<sequence length="121" mass="13285">MKQNITGRQGKSNAQRMLSYPIQPTVYQTSVEEAVPGQLGDPVCHGWLLPRPPSACPREKRIDGHCRACGRQYDCKVSNTDTEPICSTSRIGLGVNILGFVDRTDLFRGVIFVATPTKHGS</sequence>
<dbReference type="RefSeq" id="XP_025528433.1">
    <property type="nucleotide sequence ID" value="XM_025677585.1"/>
</dbReference>
<organism evidence="1 2">
    <name type="scientific">Aspergillus japonicus CBS 114.51</name>
    <dbReference type="NCBI Taxonomy" id="1448312"/>
    <lineage>
        <taxon>Eukaryota</taxon>
        <taxon>Fungi</taxon>
        <taxon>Dikarya</taxon>
        <taxon>Ascomycota</taxon>
        <taxon>Pezizomycotina</taxon>
        <taxon>Eurotiomycetes</taxon>
        <taxon>Eurotiomycetidae</taxon>
        <taxon>Eurotiales</taxon>
        <taxon>Aspergillaceae</taxon>
        <taxon>Aspergillus</taxon>
        <taxon>Aspergillus subgen. Circumdati</taxon>
    </lineage>
</organism>
<keyword evidence="2" id="KW-1185">Reference proteome</keyword>
<dbReference type="GeneID" id="37181278"/>
<dbReference type="EMBL" id="KZ824788">
    <property type="protein sequence ID" value="RAH82539.1"/>
    <property type="molecule type" value="Genomic_DNA"/>
</dbReference>
<evidence type="ECO:0000313" key="1">
    <source>
        <dbReference type="EMBL" id="RAH82539.1"/>
    </source>
</evidence>
<accession>A0A8T8X4U2</accession>
<reference evidence="1 2" key="1">
    <citation type="submission" date="2018-02" db="EMBL/GenBank/DDBJ databases">
        <title>The genomes of Aspergillus section Nigri reveals drivers in fungal speciation.</title>
        <authorList>
            <consortium name="DOE Joint Genome Institute"/>
            <person name="Vesth T.C."/>
            <person name="Nybo J."/>
            <person name="Theobald S."/>
            <person name="Brandl J."/>
            <person name="Frisvad J.C."/>
            <person name="Nielsen K.F."/>
            <person name="Lyhne E.K."/>
            <person name="Kogle M.E."/>
            <person name="Kuo A."/>
            <person name="Riley R."/>
            <person name="Clum A."/>
            <person name="Nolan M."/>
            <person name="Lipzen A."/>
            <person name="Salamov A."/>
            <person name="Henrissat B."/>
            <person name="Wiebenga A."/>
            <person name="De vries R.P."/>
            <person name="Grigoriev I.V."/>
            <person name="Mortensen U.H."/>
            <person name="Andersen M.R."/>
            <person name="Baker S.E."/>
        </authorList>
    </citation>
    <scope>NUCLEOTIDE SEQUENCE [LARGE SCALE GENOMIC DNA]</scope>
    <source>
        <strain evidence="1 2">CBS 114.51</strain>
    </source>
</reference>
<evidence type="ECO:0000313" key="2">
    <source>
        <dbReference type="Proteomes" id="UP000249497"/>
    </source>
</evidence>
<dbReference type="Proteomes" id="UP000249497">
    <property type="component" value="Unassembled WGS sequence"/>
</dbReference>
<gene>
    <name evidence="1" type="ORF">BO86DRAFT_70480</name>
</gene>
<name>A0A8T8X4U2_ASPJA</name>
<protein>
    <submittedName>
        <fullName evidence="1">Uncharacterized protein</fullName>
    </submittedName>
</protein>
<proteinExistence type="predicted"/>